<gene>
    <name evidence="1" type="ORF">DDB_G0272700</name>
</gene>
<dbReference type="RefSeq" id="XP_644881.1">
    <property type="nucleotide sequence ID" value="XM_639789.1"/>
</dbReference>
<organism evidence="1 2">
    <name type="scientific">Dictyostelium discoideum</name>
    <name type="common">Social amoeba</name>
    <dbReference type="NCBI Taxonomy" id="44689"/>
    <lineage>
        <taxon>Eukaryota</taxon>
        <taxon>Amoebozoa</taxon>
        <taxon>Evosea</taxon>
        <taxon>Eumycetozoa</taxon>
        <taxon>Dictyostelia</taxon>
        <taxon>Dictyosteliales</taxon>
        <taxon>Dictyosteliaceae</taxon>
        <taxon>Dictyostelium</taxon>
    </lineage>
</organism>
<reference evidence="1 2" key="1">
    <citation type="journal article" date="2005" name="Nature">
        <title>The genome of the social amoeba Dictyostelium discoideum.</title>
        <authorList>
            <consortium name="The Dictyostelium discoideum Sequencing Consortium"/>
            <person name="Eichinger L."/>
            <person name="Pachebat J.A."/>
            <person name="Glockner G."/>
            <person name="Rajandream M.A."/>
            <person name="Sucgang R."/>
            <person name="Berriman M."/>
            <person name="Song J."/>
            <person name="Olsen R."/>
            <person name="Szafranski K."/>
            <person name="Xu Q."/>
            <person name="Tunggal B."/>
            <person name="Kummerfeld S."/>
            <person name="Madera M."/>
            <person name="Konfortov B.A."/>
            <person name="Rivero F."/>
            <person name="Bankier A.T."/>
            <person name="Lehmann R."/>
            <person name="Hamlin N."/>
            <person name="Davies R."/>
            <person name="Gaudet P."/>
            <person name="Fey P."/>
            <person name="Pilcher K."/>
            <person name="Chen G."/>
            <person name="Saunders D."/>
            <person name="Sodergren E."/>
            <person name="Davis P."/>
            <person name="Kerhornou A."/>
            <person name="Nie X."/>
            <person name="Hall N."/>
            <person name="Anjard C."/>
            <person name="Hemphill L."/>
            <person name="Bason N."/>
            <person name="Farbrother P."/>
            <person name="Desany B."/>
            <person name="Just E."/>
            <person name="Morio T."/>
            <person name="Rost R."/>
            <person name="Churcher C."/>
            <person name="Cooper J."/>
            <person name="Haydock S."/>
            <person name="van Driessche N."/>
            <person name="Cronin A."/>
            <person name="Goodhead I."/>
            <person name="Muzny D."/>
            <person name="Mourier T."/>
            <person name="Pain A."/>
            <person name="Lu M."/>
            <person name="Harper D."/>
            <person name="Lindsay R."/>
            <person name="Hauser H."/>
            <person name="James K."/>
            <person name="Quiles M."/>
            <person name="Madan Babu M."/>
            <person name="Saito T."/>
            <person name="Buchrieser C."/>
            <person name="Wardroper A."/>
            <person name="Felder M."/>
            <person name="Thangavelu M."/>
            <person name="Johnson D."/>
            <person name="Knights A."/>
            <person name="Loulseged H."/>
            <person name="Mungall K."/>
            <person name="Oliver K."/>
            <person name="Price C."/>
            <person name="Quail M.A."/>
            <person name="Urushihara H."/>
            <person name="Hernandez J."/>
            <person name="Rabbinowitsch E."/>
            <person name="Steffen D."/>
            <person name="Sanders M."/>
            <person name="Ma J."/>
            <person name="Kohara Y."/>
            <person name="Sharp S."/>
            <person name="Simmonds M."/>
            <person name="Spiegler S."/>
            <person name="Tivey A."/>
            <person name="Sugano S."/>
            <person name="White B."/>
            <person name="Walker D."/>
            <person name="Woodward J."/>
            <person name="Winckler T."/>
            <person name="Tanaka Y."/>
            <person name="Shaulsky G."/>
            <person name="Schleicher M."/>
            <person name="Weinstock G."/>
            <person name="Rosenthal A."/>
            <person name="Cox E.C."/>
            <person name="Chisholm R.L."/>
            <person name="Gibbs R."/>
            <person name="Loomis W.F."/>
            <person name="Platzer M."/>
            <person name="Kay R.R."/>
            <person name="Williams J."/>
            <person name="Dear P.H."/>
            <person name="Noegel A.A."/>
            <person name="Barrell B."/>
            <person name="Kuspa A."/>
        </authorList>
    </citation>
    <scope>NUCLEOTIDE SEQUENCE [LARGE SCALE GENOMIC DNA]</scope>
    <source>
        <strain evidence="1 2">AX4</strain>
    </source>
</reference>
<dbReference type="OMA" id="SEQICEP"/>
<dbReference type="eggNOG" id="KOG0101">
    <property type="taxonomic scope" value="Eukaryota"/>
</dbReference>
<protein>
    <recommendedName>
        <fullName evidence="3">Heat shock 70 kDa protein 12A</fullName>
    </recommendedName>
</protein>
<dbReference type="PANTHER" id="PTHR14187">
    <property type="entry name" value="ALPHA KINASE/ELONGATION FACTOR 2 KINASE"/>
    <property type="match status" value="1"/>
</dbReference>
<dbReference type="GeneID" id="8618560"/>
<name>Q86IH8_DICDI</name>
<dbReference type="PANTHER" id="PTHR14187:SF5">
    <property type="entry name" value="HEAT SHOCK 70 KDA PROTEIN 12A"/>
    <property type="match status" value="1"/>
</dbReference>
<sequence>MKGKSVVIAIDFGTSCSGFAFVFPQDISETVYCTETWGGSCSINVKTLTQIVLDEKKKFVAFGYEARDYFSNNDDEGTEKHSLYSSYKMHLFNPKTRGQPIKSVCGNHSATIQELITESLRYLKIVAMNKVNSISSKKVYESEVQWVLTIPAIWDDSSKQVMRSCADTAGLCSKDDKESLIFSYEPEAGALQCIFEKTTGYSVQVG</sequence>
<dbReference type="PaxDb" id="44689-DDB0168902"/>
<keyword evidence="2" id="KW-1185">Reference proteome</keyword>
<proteinExistence type="predicted"/>
<dbReference type="PhylomeDB" id="Q86IH8"/>
<evidence type="ECO:0008006" key="3">
    <source>
        <dbReference type="Google" id="ProtNLM"/>
    </source>
</evidence>
<dbReference type="VEuPathDB" id="AmoebaDB:DDB_G0272700"/>
<dbReference type="InParanoid" id="Q86IH8"/>
<dbReference type="KEGG" id="ddi:DDB_G0272700"/>
<dbReference type="EMBL" id="AAFI02000008">
    <property type="protein sequence ID" value="EAL70987.1"/>
    <property type="molecule type" value="Genomic_DNA"/>
</dbReference>
<accession>Q559D5</accession>
<dbReference type="Proteomes" id="UP000002195">
    <property type="component" value="Unassembled WGS sequence"/>
</dbReference>
<dbReference type="dictyBase" id="DDB_G0272700"/>
<dbReference type="SUPFAM" id="SSF53067">
    <property type="entry name" value="Actin-like ATPase domain"/>
    <property type="match status" value="1"/>
</dbReference>
<evidence type="ECO:0000313" key="2">
    <source>
        <dbReference type="Proteomes" id="UP000002195"/>
    </source>
</evidence>
<dbReference type="STRING" id="44689.Q86IH8"/>
<dbReference type="InterPro" id="IPR043129">
    <property type="entry name" value="ATPase_NBD"/>
</dbReference>
<dbReference type="AlphaFoldDB" id="Q86IH8"/>
<dbReference type="Gene3D" id="3.30.420.40">
    <property type="match status" value="1"/>
</dbReference>
<dbReference type="HOGENOM" id="CLU_055638_2_0_1"/>
<accession>Q86IH8</accession>
<comment type="caution">
    <text evidence="1">The sequence shown here is derived from an EMBL/GenBank/DDBJ whole genome shotgun (WGS) entry which is preliminary data.</text>
</comment>
<evidence type="ECO:0000313" key="1">
    <source>
        <dbReference type="EMBL" id="EAL70987.1"/>
    </source>
</evidence>
<dbReference type="SMR" id="Q86IH8"/>